<dbReference type="Proteomes" id="UP000186894">
    <property type="component" value="Unassembled WGS sequence"/>
</dbReference>
<proteinExistence type="predicted"/>
<comment type="caution">
    <text evidence="2">The sequence shown here is derived from an EMBL/GenBank/DDBJ whole genome shotgun (WGS) entry which is preliminary data.</text>
</comment>
<accession>A0A1Q8ZRT9</accession>
<evidence type="ECO:0000313" key="3">
    <source>
        <dbReference type="Proteomes" id="UP000186894"/>
    </source>
</evidence>
<feature type="compositionally biased region" description="Acidic residues" evidence="1">
    <location>
        <begin position="57"/>
        <end position="70"/>
    </location>
</feature>
<dbReference type="EMBL" id="MKIM01000027">
    <property type="protein sequence ID" value="OLP44642.1"/>
    <property type="molecule type" value="Genomic_DNA"/>
</dbReference>
<gene>
    <name evidence="2" type="ORF">BJF95_09080</name>
</gene>
<protein>
    <submittedName>
        <fullName evidence="2">Uncharacterized protein</fullName>
    </submittedName>
</protein>
<evidence type="ECO:0000256" key="1">
    <source>
        <dbReference type="SAM" id="MobiDB-lite"/>
    </source>
</evidence>
<organism evidence="2 3">
    <name type="scientific">Rhizobium oryziradicis</name>
    <dbReference type="NCBI Taxonomy" id="1867956"/>
    <lineage>
        <taxon>Bacteria</taxon>
        <taxon>Pseudomonadati</taxon>
        <taxon>Pseudomonadota</taxon>
        <taxon>Alphaproteobacteria</taxon>
        <taxon>Hyphomicrobiales</taxon>
        <taxon>Rhizobiaceae</taxon>
        <taxon>Rhizobium/Agrobacterium group</taxon>
        <taxon>Rhizobium</taxon>
    </lineage>
</organism>
<feature type="region of interest" description="Disordered" evidence="1">
    <location>
        <begin position="54"/>
        <end position="91"/>
    </location>
</feature>
<evidence type="ECO:0000313" key="2">
    <source>
        <dbReference type="EMBL" id="OLP44642.1"/>
    </source>
</evidence>
<dbReference type="AlphaFoldDB" id="A0A1Q8ZRT9"/>
<sequence length="91" mass="10028">MLAAFNKTTRKRLWIMKLEALDNFYTDETKQVLAGRTFTVESLETAKELIKAGLAQEVEDDGEEATDAGDPDATKAETNLKNKAKAPPANK</sequence>
<reference evidence="2 3" key="1">
    <citation type="submission" date="2016-09" db="EMBL/GenBank/DDBJ databases">
        <title>Rhizobium oryziradicis sp. nov., isolated from the root of rice.</title>
        <authorList>
            <person name="Zhao J."/>
            <person name="Zhang X."/>
        </authorList>
    </citation>
    <scope>NUCLEOTIDE SEQUENCE [LARGE SCALE GENOMIC DNA]</scope>
    <source>
        <strain evidence="2 3">N19</strain>
    </source>
</reference>
<keyword evidence="3" id="KW-1185">Reference proteome</keyword>
<dbReference type="STRING" id="1867956.BJF95_09080"/>
<name>A0A1Q8ZRT9_9HYPH</name>